<sequence>MPASPPLQPTTFKQRVASQFAQRPTLREVVAKAGLTILANRYPWITRNHPQLQSLEPFTLIHSAGKQPAQVSLVNTLLDHFLTGKGMALTRTDVLSIAPPLPFLPQAAGVGPNAQPEVSLNMANLNRDFDELLAALTEAFQQAQIGFWAASDATSGLSHVHRLAQTLKAALLLGVERQGLSEPVKAVLYGVVNGTASALAINRLQFTLDEHAPQALPDLLIIAEPGRVLWCKPSGTVRSYVDLAAFAEALRDALAQQYQFDTLRWAQQPLNTDPFAFQSTELLNGILDRVGRLRLSTLTSVHALEEAFSTLSDPSSHFLDLPLPSTEQPLLSLPTWLSQADSTGHLLYAEALLELAASQAHAQGRTSLDAIEPLGRYAARRLREQMHADFPAETPQDPDQLLVQISVVVPLSSSGPAQLNYLKSMTLTELAIARLHTGSDEVASGLLDTHARPLGSWLNLDYVNRLISTVDVGGHYPAYVAHQLQDATLKASRLQRHATEWRSTLQFAALRARIEAKLSAQACQAIVDFCRANHASPDALSISPLAFLPAPGASEGNTVHGMFLIKVKANQRWVLYRPLFADDAVAEFASLDSLMAQIRADQALQQQLLAWMDDDARGIYQHGGFERPHLHSRLSVLAHLIGTQSALVDTLVERLRVPVTAVHTPWLDDLDNHLYNARIRTMLLLASRQSRSNAQQRWALIVQGGWVLFNTVTPLLRGPAAMLAWMVAAVATLKDDLPALSDGSAEEKALAAADVLTNLALLLMQGPTAPTHAGVSSAAVDAMALEGPARRAPSTPVTVEAPKTADWAEPHQAQRPGHVSVSRWHNSQRVGNLPSHARQRLGELRAGVSLQGHAAETQGRLRGLYKVQERLYVNLQDVAYEVQETWGGIQIIGPDTSQGEWHTRWGGAPDGYYIVGRERSKGPWLRRWNDEWVLDLHLAGGMPRTREAVTAQNRQHYDALQTTGQANQDKLTQLEPFMERNRIELEAFDDEAAAFSLAFKALPNPDVKALPPALRVQRQAVLEMRRQHLPQIAAGSLYLEKQASLLHANADLYRQMLEPRYLKYDLSGATARRLSNWTEAAIDNDMLLVRRLLELVDHEHLQEQSVGLRGVPDSDEQRGRHAVFRESTRDALKVSRRLLVVSERLDKTLSDVLSDARIAYPDKKAKIERAIKLRPYSSLIVRAQIVSDLAYLTLDKTLLTAEAAIDLLPLQNSLSDTDLSAALWSHDGVASANLPADQQAEVLGNALRVYRAVIGRARYMQSFTAPAVDTTMLQAYIEAMTGLERLAETDLSTALMNAEQGSSSPARQLTHRVRAGKRTLIRTSRGRAVLVERDQEGDHAVQRNPATEQPGGAYERRNGQWFEVPGEERPAAQDTAQLRSRAQHLLAHVNDRVALAARYANEPNSLADLMDWQIEDMRKVEQHVSAADDRASEGLASQLRDAIASLNTEKRRLLTDAYLNTRHPDSSALRYLYQQQRIEIALSTSRKPLRTANDYLDVYQIKDVQVPNAVLWEAHFHYRSADAAPRTFVKGHLKHWEPRPARASRAEKAREVRLEHAHTAAERIDIYRGDLRLDQIEGIIPFPAH</sequence>
<reference evidence="2 3" key="1">
    <citation type="submission" date="2024-02" db="EMBL/GenBank/DDBJ databases">
        <title>Identification of pathogenicity and growth-promoting functions of Pseudomonas putida variants.</title>
        <authorList>
            <person name="Sun J."/>
        </authorList>
    </citation>
    <scope>NUCLEOTIDE SEQUENCE [LARGE SCALE GENOMIC DNA]</scope>
    <source>
        <strain evidence="2 3">A04</strain>
    </source>
</reference>
<dbReference type="Proteomes" id="UP001377692">
    <property type="component" value="Unassembled WGS sequence"/>
</dbReference>
<dbReference type="RefSeq" id="WP_339549197.1">
    <property type="nucleotide sequence ID" value="NZ_JBBHLD010000006.1"/>
</dbReference>
<organism evidence="2 3">
    <name type="scientific">Pseudomonas kermanshahensis</name>
    <dbReference type="NCBI Taxonomy" id="2745482"/>
    <lineage>
        <taxon>Bacteria</taxon>
        <taxon>Pseudomonadati</taxon>
        <taxon>Pseudomonadota</taxon>
        <taxon>Gammaproteobacteria</taxon>
        <taxon>Pseudomonadales</taxon>
        <taxon>Pseudomonadaceae</taxon>
        <taxon>Pseudomonas</taxon>
    </lineage>
</organism>
<name>A0ABU8R4V9_9PSED</name>
<feature type="region of interest" description="Disordered" evidence="1">
    <location>
        <begin position="1335"/>
        <end position="1354"/>
    </location>
</feature>
<evidence type="ECO:0000313" key="2">
    <source>
        <dbReference type="EMBL" id="MEJ5904904.1"/>
    </source>
</evidence>
<comment type="caution">
    <text evidence="2">The sequence shown here is derived from an EMBL/GenBank/DDBJ whole genome shotgun (WGS) entry which is preliminary data.</text>
</comment>
<dbReference type="EMBL" id="JBBHLD010000006">
    <property type="protein sequence ID" value="MEJ5904904.1"/>
    <property type="molecule type" value="Genomic_DNA"/>
</dbReference>
<gene>
    <name evidence="2" type="ORF">V7V80_09475</name>
</gene>
<evidence type="ECO:0000313" key="3">
    <source>
        <dbReference type="Proteomes" id="UP001377692"/>
    </source>
</evidence>
<proteinExistence type="predicted"/>
<accession>A0ABU8R4V9</accession>
<evidence type="ECO:0000256" key="1">
    <source>
        <dbReference type="SAM" id="MobiDB-lite"/>
    </source>
</evidence>
<protein>
    <submittedName>
        <fullName evidence="2">Uncharacterized protein</fullName>
    </submittedName>
</protein>
<keyword evidence="3" id="KW-1185">Reference proteome</keyword>